<evidence type="ECO:0000313" key="1">
    <source>
        <dbReference type="EMBL" id="SCG45552.1"/>
    </source>
</evidence>
<dbReference type="Gene3D" id="1.10.10.10">
    <property type="entry name" value="Winged helix-like DNA-binding domain superfamily/Winged helix DNA-binding domain"/>
    <property type="match status" value="1"/>
</dbReference>
<dbReference type="EMBL" id="LT607751">
    <property type="protein sequence ID" value="SCG45552.1"/>
    <property type="molecule type" value="Genomic_DNA"/>
</dbReference>
<keyword evidence="2" id="KW-1185">Reference proteome</keyword>
<dbReference type="SUPFAM" id="SSF46785">
    <property type="entry name" value="Winged helix' DNA-binding domain"/>
    <property type="match status" value="1"/>
</dbReference>
<sequence length="141" mass="15217">MGATDKPIGYWLKHLHNLLDEQFDVTLGQLDLDRRQWQLLNLLAGGTRSRGELEQALAPFWTDGVPQLDAAVDGLVARGWLAGEGDALTLTAEGRAGHRTAAERVGETRRLLTRGLTPEEYAATVRVLSVMAGNLEAASAG</sequence>
<name>A0A1C5HHQ7_9ACTN</name>
<proteinExistence type="predicted"/>
<reference evidence="1 2" key="1">
    <citation type="submission" date="2016-06" db="EMBL/GenBank/DDBJ databases">
        <authorList>
            <person name="Kjaerup R.B."/>
            <person name="Dalgaard T.S."/>
            <person name="Juul-Madsen H.R."/>
        </authorList>
    </citation>
    <scope>NUCLEOTIDE SEQUENCE [LARGE SCALE GENOMIC DNA]</scope>
    <source>
        <strain evidence="1 2">DSM 45097</strain>
    </source>
</reference>
<dbReference type="Proteomes" id="UP000198210">
    <property type="component" value="Chromosome I"/>
</dbReference>
<dbReference type="InterPro" id="IPR036390">
    <property type="entry name" value="WH_DNA-bd_sf"/>
</dbReference>
<organism evidence="1 2">
    <name type="scientific">Micromonospora siamensis</name>
    <dbReference type="NCBI Taxonomy" id="299152"/>
    <lineage>
        <taxon>Bacteria</taxon>
        <taxon>Bacillati</taxon>
        <taxon>Actinomycetota</taxon>
        <taxon>Actinomycetes</taxon>
        <taxon>Micromonosporales</taxon>
        <taxon>Micromonosporaceae</taxon>
        <taxon>Micromonospora</taxon>
    </lineage>
</organism>
<dbReference type="InterPro" id="IPR036388">
    <property type="entry name" value="WH-like_DNA-bd_sf"/>
</dbReference>
<dbReference type="AlphaFoldDB" id="A0A1C5HHQ7"/>
<accession>A0A1C5HHQ7</accession>
<dbReference type="RefSeq" id="WP_088970035.1">
    <property type="nucleotide sequence ID" value="NZ_JBHLYF010000019.1"/>
</dbReference>
<protein>
    <recommendedName>
        <fullName evidence="3">DNA-binding transcriptional regulator, MarR family</fullName>
    </recommendedName>
</protein>
<gene>
    <name evidence="1" type="ORF">GA0074704_1755</name>
</gene>
<evidence type="ECO:0000313" key="2">
    <source>
        <dbReference type="Proteomes" id="UP000198210"/>
    </source>
</evidence>
<evidence type="ECO:0008006" key="3">
    <source>
        <dbReference type="Google" id="ProtNLM"/>
    </source>
</evidence>